<evidence type="ECO:0000256" key="1">
    <source>
        <dbReference type="ARBA" id="ARBA00008766"/>
    </source>
</evidence>
<dbReference type="AlphaFoldDB" id="A0AAU0F7Z0"/>
<dbReference type="Pfam" id="PF01321">
    <property type="entry name" value="Creatinase_N"/>
    <property type="match status" value="1"/>
</dbReference>
<dbReference type="EMBL" id="CP136426">
    <property type="protein sequence ID" value="WOC52925.1"/>
    <property type="molecule type" value="Genomic_DNA"/>
</dbReference>
<sequence length="185" mass="20812">MSNIQLNTPSERITALRAQMAHHNIDAFVVYSADPHLSEYLPEEWQERTWLSGFTGSAGFVVITQDKAALWTDGRYFMQAGIELKNTGIELMKMGVDGVPSYTDWLKSEVQEGGVVAVNALAASHSSWLELENQLAPKNIKIVNHPLLAELWVDRHSEQPKHPIFVHPLERAGQSVEDKLNNIRK</sequence>
<evidence type="ECO:0000313" key="6">
    <source>
        <dbReference type="Proteomes" id="UP001432059"/>
    </source>
</evidence>
<dbReference type="InterPro" id="IPR000587">
    <property type="entry name" value="Creatinase_N"/>
</dbReference>
<dbReference type="GO" id="GO:0016787">
    <property type="term" value="F:hydrolase activity"/>
    <property type="evidence" value="ECO:0007669"/>
    <property type="project" value="UniProtKB-KW"/>
</dbReference>
<dbReference type="KEGG" id="bpor:BPO_2278"/>
<keyword evidence="6" id="KW-1185">Reference proteome</keyword>
<reference evidence="5" key="1">
    <citation type="submission" date="2023-10" db="EMBL/GenBank/DDBJ databases">
        <title>Characterization and whole genome sequencing of a novel strain of Bergeyella porcorum QD2021 isolated from pig.</title>
        <authorList>
            <person name="Liu G."/>
            <person name="Chen C."/>
            <person name="Han X."/>
        </authorList>
    </citation>
    <scope>NUCLEOTIDE SEQUENCE</scope>
    <source>
        <strain evidence="5">QD2021</strain>
    </source>
</reference>
<dbReference type="Gene3D" id="3.40.350.10">
    <property type="entry name" value="Creatinase/prolidase N-terminal domain"/>
    <property type="match status" value="1"/>
</dbReference>
<dbReference type="SUPFAM" id="SSF53092">
    <property type="entry name" value="Creatinase/prolidase N-terminal domain"/>
    <property type="match status" value="1"/>
</dbReference>
<protein>
    <recommendedName>
        <fullName evidence="4">Creatinase N-terminal domain-containing protein</fullName>
    </recommendedName>
</protein>
<organism evidence="5 6">
    <name type="scientific">Bergeyella porcorum</name>
    <dbReference type="NCBI Taxonomy" id="1735111"/>
    <lineage>
        <taxon>Bacteria</taxon>
        <taxon>Pseudomonadati</taxon>
        <taxon>Bacteroidota</taxon>
        <taxon>Flavobacteriia</taxon>
        <taxon>Flavobacteriales</taxon>
        <taxon>Weeksellaceae</taxon>
        <taxon>Bergeyella</taxon>
    </lineage>
</organism>
<name>A0AAU0F7Z0_9FLAO</name>
<dbReference type="Proteomes" id="UP001432059">
    <property type="component" value="Chromosome"/>
</dbReference>
<evidence type="ECO:0000313" key="5">
    <source>
        <dbReference type="EMBL" id="WOC52925.1"/>
    </source>
</evidence>
<dbReference type="FunFam" id="3.40.350.10:FF:000003">
    <property type="entry name" value="Xaa-pro aminopeptidase P"/>
    <property type="match status" value="1"/>
</dbReference>
<gene>
    <name evidence="5" type="ORF">BPO_2278</name>
</gene>
<dbReference type="InterPro" id="IPR050422">
    <property type="entry name" value="X-Pro_aminopeptidase_P"/>
</dbReference>
<comment type="similarity">
    <text evidence="1">Belongs to the peptidase M24B family.</text>
</comment>
<dbReference type="InterPro" id="IPR029149">
    <property type="entry name" value="Creatin/AminoP/Spt16_N"/>
</dbReference>
<accession>A0AAU0F7Z0</accession>
<dbReference type="GO" id="GO:0046872">
    <property type="term" value="F:metal ion binding"/>
    <property type="evidence" value="ECO:0007669"/>
    <property type="project" value="UniProtKB-KW"/>
</dbReference>
<keyword evidence="2" id="KW-0479">Metal-binding</keyword>
<dbReference type="PANTHER" id="PTHR43763:SF6">
    <property type="entry name" value="XAA-PRO AMINOPEPTIDASE 1"/>
    <property type="match status" value="1"/>
</dbReference>
<proteinExistence type="inferred from homology"/>
<evidence type="ECO:0000259" key="4">
    <source>
        <dbReference type="Pfam" id="PF01321"/>
    </source>
</evidence>
<evidence type="ECO:0000256" key="3">
    <source>
        <dbReference type="ARBA" id="ARBA00022801"/>
    </source>
</evidence>
<dbReference type="PANTHER" id="PTHR43763">
    <property type="entry name" value="XAA-PRO AMINOPEPTIDASE 1"/>
    <property type="match status" value="1"/>
</dbReference>
<evidence type="ECO:0000256" key="2">
    <source>
        <dbReference type="ARBA" id="ARBA00022723"/>
    </source>
</evidence>
<feature type="domain" description="Creatinase N-terminal" evidence="4">
    <location>
        <begin position="12"/>
        <end position="144"/>
    </location>
</feature>
<keyword evidence="3" id="KW-0378">Hydrolase</keyword>